<dbReference type="AlphaFoldDB" id="A0A9X3WAD8"/>
<feature type="domain" description="GK1464-like" evidence="1">
    <location>
        <begin position="5"/>
        <end position="99"/>
    </location>
</feature>
<dbReference type="Proteomes" id="UP001145069">
    <property type="component" value="Unassembled WGS sequence"/>
</dbReference>
<reference evidence="2" key="1">
    <citation type="submission" date="2022-06" db="EMBL/GenBank/DDBJ databases">
        <title>Aquibacillus sp. a new bacterium isolated from soil saline samples.</title>
        <authorList>
            <person name="Galisteo C."/>
            <person name="De La Haba R."/>
            <person name="Sanchez-Porro C."/>
            <person name="Ventosa A."/>
        </authorList>
    </citation>
    <scope>NUCLEOTIDE SEQUENCE</scope>
    <source>
        <strain evidence="2">3ASR75-54</strain>
    </source>
</reference>
<evidence type="ECO:0000313" key="2">
    <source>
        <dbReference type="EMBL" id="MDC3415457.1"/>
    </source>
</evidence>
<name>A0A9X3WAD8_9BACI</name>
<accession>A0A9X3WAD8</accession>
<comment type="caution">
    <text evidence="2">The sequence shown here is derived from an EMBL/GenBank/DDBJ whole genome shotgun (WGS) entry which is preliminary data.</text>
</comment>
<dbReference type="InterPro" id="IPR028990">
    <property type="entry name" value="GK1464-like"/>
</dbReference>
<dbReference type="EMBL" id="JAMQKC010000001">
    <property type="protein sequence ID" value="MDC3415457.1"/>
    <property type="molecule type" value="Genomic_DNA"/>
</dbReference>
<dbReference type="RefSeq" id="WP_272444420.1">
    <property type="nucleotide sequence ID" value="NZ_JAMQKC010000001.1"/>
</dbReference>
<proteinExistence type="predicted"/>
<evidence type="ECO:0000259" key="1">
    <source>
        <dbReference type="Pfam" id="PF18681"/>
    </source>
</evidence>
<dbReference type="InterPro" id="IPR040915">
    <property type="entry name" value="GK1464-like_dom"/>
</dbReference>
<gene>
    <name evidence="2" type="ORF">NC799_00820</name>
</gene>
<dbReference type="SUPFAM" id="SSF143579">
    <property type="entry name" value="GK1464-like"/>
    <property type="match status" value="1"/>
</dbReference>
<protein>
    <submittedName>
        <fullName evidence="2">DUF5634 family protein</fullName>
    </submittedName>
</protein>
<organism evidence="2 3">
    <name type="scientific">Aquibacillus salsiterrae</name>
    <dbReference type="NCBI Taxonomy" id="2950439"/>
    <lineage>
        <taxon>Bacteria</taxon>
        <taxon>Bacillati</taxon>
        <taxon>Bacillota</taxon>
        <taxon>Bacilli</taxon>
        <taxon>Bacillales</taxon>
        <taxon>Bacillaceae</taxon>
        <taxon>Aquibacillus</taxon>
    </lineage>
</organism>
<sequence>MIARTRQQLITELQDTFETIIETYDIDAIGIFEEEGQDSNYYVGYTVKKDDKEFFINQPYKKENNQLALLNQQWTIETDEPSTTDKRVLQNLEDVLKEIVN</sequence>
<evidence type="ECO:0000313" key="3">
    <source>
        <dbReference type="Proteomes" id="UP001145069"/>
    </source>
</evidence>
<keyword evidence="3" id="KW-1185">Reference proteome</keyword>
<dbReference type="Gene3D" id="3.30.70.1480">
    <property type="entry name" value="GK1464-like"/>
    <property type="match status" value="1"/>
</dbReference>
<dbReference type="Pfam" id="PF18681">
    <property type="entry name" value="DUF5634"/>
    <property type="match status" value="1"/>
</dbReference>